<dbReference type="Proteomes" id="UP000215694">
    <property type="component" value="Unassembled WGS sequence"/>
</dbReference>
<dbReference type="RefSeq" id="WP_094368188.1">
    <property type="nucleotide sequence ID" value="NZ_NOJY02000057.1"/>
</dbReference>
<protein>
    <submittedName>
        <fullName evidence="2">DUF1659 domain-containing protein</fullName>
    </submittedName>
</protein>
<evidence type="ECO:0000313" key="2">
    <source>
        <dbReference type="EMBL" id="RDY25627.1"/>
    </source>
</evidence>
<dbReference type="AlphaFoldDB" id="A0A371IYR8"/>
<dbReference type="InterPro" id="IPR012454">
    <property type="entry name" value="DUF1659"/>
</dbReference>
<proteinExistence type="predicted"/>
<name>A0A371IYR8_9FIRM</name>
<accession>A0A371IYR8</accession>
<feature type="domain" description="DUF1659" evidence="1">
    <location>
        <begin position="3"/>
        <end position="72"/>
    </location>
</feature>
<dbReference type="Pfam" id="PF07872">
    <property type="entry name" value="DUF1659"/>
    <property type="match status" value="1"/>
</dbReference>
<dbReference type="EMBL" id="NOJY02000057">
    <property type="protein sequence ID" value="RDY25627.1"/>
    <property type="molecule type" value="Genomic_DNA"/>
</dbReference>
<reference evidence="2 3" key="1">
    <citation type="journal article" date="2017" name="Genome Announc.">
        <title>Draft Genome Sequence of Romboutsia weinsteinii sp. nov. Strain CCRI-19649(T) Isolated from Surface Water.</title>
        <authorList>
            <person name="Maheux A.F."/>
            <person name="Boudreau D.K."/>
            <person name="Berube E."/>
            <person name="Boissinot M."/>
            <person name="Cantin P."/>
            <person name="Raymond F."/>
            <person name="Corbeil J."/>
            <person name="Omar R.F."/>
            <person name="Bergeron M.G."/>
        </authorList>
    </citation>
    <scope>NUCLEOTIDE SEQUENCE [LARGE SCALE GENOMIC DNA]</scope>
    <source>
        <strain evidence="2 3">CCRI-19649</strain>
    </source>
</reference>
<organism evidence="2 3">
    <name type="scientific">Romboutsia weinsteinii</name>
    <dbReference type="NCBI Taxonomy" id="2020949"/>
    <lineage>
        <taxon>Bacteria</taxon>
        <taxon>Bacillati</taxon>
        <taxon>Bacillota</taxon>
        <taxon>Clostridia</taxon>
        <taxon>Peptostreptococcales</taxon>
        <taxon>Peptostreptococcaceae</taxon>
        <taxon>Romboutsia</taxon>
    </lineage>
</organism>
<sequence>MAIVSLKEPSSLKIKFNHGADTHGKAIIKTKSYPNVKPVASNDSLYAVAKALSNLQEHDLFDVSRVDNTTLAE</sequence>
<keyword evidence="3" id="KW-1185">Reference proteome</keyword>
<dbReference type="OrthoDB" id="1753205at2"/>
<gene>
    <name evidence="2" type="ORF">CHL78_017170</name>
</gene>
<comment type="caution">
    <text evidence="2">The sequence shown here is derived from an EMBL/GenBank/DDBJ whole genome shotgun (WGS) entry which is preliminary data.</text>
</comment>
<evidence type="ECO:0000259" key="1">
    <source>
        <dbReference type="Pfam" id="PF07872"/>
    </source>
</evidence>
<evidence type="ECO:0000313" key="3">
    <source>
        <dbReference type="Proteomes" id="UP000215694"/>
    </source>
</evidence>